<dbReference type="SUPFAM" id="SSF53098">
    <property type="entry name" value="Ribonuclease H-like"/>
    <property type="match status" value="1"/>
</dbReference>
<dbReference type="PANTHER" id="PTHR42648">
    <property type="entry name" value="TRANSPOSASE, PUTATIVE-RELATED"/>
    <property type="match status" value="1"/>
</dbReference>
<keyword evidence="6" id="KW-0378">Hydrolase</keyword>
<dbReference type="GO" id="GO:0016787">
    <property type="term" value="F:hydrolase activity"/>
    <property type="evidence" value="ECO:0007669"/>
    <property type="project" value="UniProtKB-KW"/>
</dbReference>
<gene>
    <name evidence="16" type="ORF">LENED_009759</name>
</gene>
<evidence type="ECO:0000256" key="13">
    <source>
        <dbReference type="ARBA" id="ARBA00048173"/>
    </source>
</evidence>
<keyword evidence="9" id="KW-0229">DNA integration</keyword>
<keyword evidence="3" id="KW-0540">Nuclease</keyword>
<evidence type="ECO:0000313" key="17">
    <source>
        <dbReference type="Proteomes" id="UP000188533"/>
    </source>
</evidence>
<dbReference type="EMBL" id="BDGU01000494">
    <property type="protein sequence ID" value="GAW07748.1"/>
    <property type="molecule type" value="Genomic_DNA"/>
</dbReference>
<keyword evidence="8" id="KW-0694">RNA-binding</keyword>
<keyword evidence="11" id="KW-0808">Transferase</keyword>
<evidence type="ECO:0000256" key="1">
    <source>
        <dbReference type="ARBA" id="ARBA00022578"/>
    </source>
</evidence>
<dbReference type="InterPro" id="IPR012337">
    <property type="entry name" value="RNaseH-like_sf"/>
</dbReference>
<sequence length="200" mass="22497">MVNHRLVNRLNITKVEVLGMCEDCLYGKATKRPFDEVLTHKMEILERVHIDLFGPARTQTRGGASYLMLYTHFLNNKRKETGVKALHEYRVMAETQTGKKLKRIRIDGGGELNNGEVDKYCAENGIIIEKVSHDSSAGNGVAEWAFRTVMEGTRTLLEDAKLPYSFWGEAASTFIFRQLPVVGGLDHEMSGCHTPAALWL</sequence>
<evidence type="ECO:0000256" key="11">
    <source>
        <dbReference type="ARBA" id="ARBA00022932"/>
    </source>
</evidence>
<comment type="catalytic activity">
    <reaction evidence="13">
        <text>DNA(n) + a 2'-deoxyribonucleoside 5'-triphosphate = DNA(n+1) + diphosphate</text>
        <dbReference type="Rhea" id="RHEA:22508"/>
        <dbReference type="Rhea" id="RHEA-COMP:17339"/>
        <dbReference type="Rhea" id="RHEA-COMP:17340"/>
        <dbReference type="ChEBI" id="CHEBI:33019"/>
        <dbReference type="ChEBI" id="CHEBI:61560"/>
        <dbReference type="ChEBI" id="CHEBI:173112"/>
        <dbReference type="EC" id="2.7.7.49"/>
    </reaction>
</comment>
<feature type="domain" description="Integrase catalytic" evidence="15">
    <location>
        <begin position="29"/>
        <end position="200"/>
    </location>
</feature>
<dbReference type="AlphaFoldDB" id="A0A1Q3EKK0"/>
<dbReference type="InterPro" id="IPR039537">
    <property type="entry name" value="Retrotran_Ty1/copia-like"/>
</dbReference>
<evidence type="ECO:0000256" key="5">
    <source>
        <dbReference type="ARBA" id="ARBA00022759"/>
    </source>
</evidence>
<keyword evidence="17" id="KW-1185">Reference proteome</keyword>
<evidence type="ECO:0000256" key="12">
    <source>
        <dbReference type="ARBA" id="ARBA00023172"/>
    </source>
</evidence>
<dbReference type="GO" id="GO:0015074">
    <property type="term" value="P:DNA integration"/>
    <property type="evidence" value="ECO:0007669"/>
    <property type="project" value="UniProtKB-KW"/>
</dbReference>
<dbReference type="GO" id="GO:0003887">
    <property type="term" value="F:DNA-directed DNA polymerase activity"/>
    <property type="evidence" value="ECO:0007669"/>
    <property type="project" value="UniProtKB-KW"/>
</dbReference>
<dbReference type="GO" id="GO:0046872">
    <property type="term" value="F:metal ion binding"/>
    <property type="evidence" value="ECO:0007669"/>
    <property type="project" value="UniProtKB-KW"/>
</dbReference>
<organism evidence="16 17">
    <name type="scientific">Lentinula edodes</name>
    <name type="common">Shiitake mushroom</name>
    <name type="synonym">Lentinus edodes</name>
    <dbReference type="NCBI Taxonomy" id="5353"/>
    <lineage>
        <taxon>Eukaryota</taxon>
        <taxon>Fungi</taxon>
        <taxon>Dikarya</taxon>
        <taxon>Basidiomycota</taxon>
        <taxon>Agaricomycotina</taxon>
        <taxon>Agaricomycetes</taxon>
        <taxon>Agaricomycetidae</taxon>
        <taxon>Agaricales</taxon>
        <taxon>Marasmiineae</taxon>
        <taxon>Omphalotaceae</taxon>
        <taxon>Lentinula</taxon>
    </lineage>
</organism>
<dbReference type="PANTHER" id="PTHR42648:SF11">
    <property type="entry name" value="TRANSPOSON TY4-P GAG-POL POLYPROTEIN"/>
    <property type="match status" value="1"/>
</dbReference>
<evidence type="ECO:0000256" key="2">
    <source>
        <dbReference type="ARBA" id="ARBA00022695"/>
    </source>
</evidence>
<evidence type="ECO:0000313" key="16">
    <source>
        <dbReference type="EMBL" id="GAW07748.1"/>
    </source>
</evidence>
<evidence type="ECO:0000256" key="4">
    <source>
        <dbReference type="ARBA" id="ARBA00022723"/>
    </source>
</evidence>
<evidence type="ECO:0000256" key="7">
    <source>
        <dbReference type="ARBA" id="ARBA00022842"/>
    </source>
</evidence>
<comment type="caution">
    <text evidence="16">The sequence shown here is derived from an EMBL/GenBank/DDBJ whole genome shotgun (WGS) entry which is preliminary data.</text>
</comment>
<evidence type="ECO:0000256" key="14">
    <source>
        <dbReference type="ARBA" id="ARBA00049244"/>
    </source>
</evidence>
<dbReference type="GO" id="GO:0005634">
    <property type="term" value="C:nucleus"/>
    <property type="evidence" value="ECO:0007669"/>
    <property type="project" value="UniProtKB-ARBA"/>
</dbReference>
<dbReference type="STRING" id="5353.A0A1Q3EKK0"/>
<dbReference type="Proteomes" id="UP000188533">
    <property type="component" value="Unassembled WGS sequence"/>
</dbReference>
<keyword evidence="4" id="KW-0479">Metal-binding</keyword>
<accession>A0A1Q3EKK0</accession>
<evidence type="ECO:0000256" key="3">
    <source>
        <dbReference type="ARBA" id="ARBA00022722"/>
    </source>
</evidence>
<dbReference type="InterPro" id="IPR001584">
    <property type="entry name" value="Integrase_cat-core"/>
</dbReference>
<dbReference type="Gene3D" id="3.30.420.10">
    <property type="entry name" value="Ribonuclease H-like superfamily/Ribonuclease H"/>
    <property type="match status" value="1"/>
</dbReference>
<dbReference type="PROSITE" id="PS50994">
    <property type="entry name" value="INTEGRASE"/>
    <property type="match status" value="1"/>
</dbReference>
<keyword evidence="10" id="KW-0695">RNA-directed DNA polymerase</keyword>
<dbReference type="GO" id="GO:0003723">
    <property type="term" value="F:RNA binding"/>
    <property type="evidence" value="ECO:0007669"/>
    <property type="project" value="UniProtKB-KW"/>
</dbReference>
<reference evidence="16 17" key="2">
    <citation type="submission" date="2017-02" db="EMBL/GenBank/DDBJ databases">
        <title>A genome survey and senescence transcriptome analysis in Lentinula edodes.</title>
        <authorList>
            <person name="Sakamoto Y."/>
            <person name="Nakade K."/>
            <person name="Sato S."/>
            <person name="Yoshida Y."/>
            <person name="Miyazaki K."/>
            <person name="Natsume S."/>
            <person name="Konno N."/>
        </authorList>
    </citation>
    <scope>NUCLEOTIDE SEQUENCE [LARGE SCALE GENOMIC DNA]</scope>
    <source>
        <strain evidence="16 17">NBRC 111202</strain>
    </source>
</reference>
<evidence type="ECO:0000256" key="6">
    <source>
        <dbReference type="ARBA" id="ARBA00022801"/>
    </source>
</evidence>
<keyword evidence="12" id="KW-0233">DNA recombination</keyword>
<evidence type="ECO:0000256" key="10">
    <source>
        <dbReference type="ARBA" id="ARBA00022918"/>
    </source>
</evidence>
<evidence type="ECO:0000259" key="15">
    <source>
        <dbReference type="PROSITE" id="PS50994"/>
    </source>
</evidence>
<proteinExistence type="predicted"/>
<keyword evidence="5" id="KW-0255">Endonuclease</keyword>
<dbReference type="GO" id="GO:0003964">
    <property type="term" value="F:RNA-directed DNA polymerase activity"/>
    <property type="evidence" value="ECO:0007669"/>
    <property type="project" value="UniProtKB-KW"/>
</dbReference>
<comment type="catalytic activity">
    <reaction evidence="14">
        <text>DNA(n) + a 2'-deoxyribonucleoside 5'-triphosphate = DNA(n+1) + diphosphate</text>
        <dbReference type="Rhea" id="RHEA:22508"/>
        <dbReference type="Rhea" id="RHEA-COMP:17339"/>
        <dbReference type="Rhea" id="RHEA-COMP:17340"/>
        <dbReference type="ChEBI" id="CHEBI:33019"/>
        <dbReference type="ChEBI" id="CHEBI:61560"/>
        <dbReference type="ChEBI" id="CHEBI:173112"/>
        <dbReference type="EC" id="2.7.7.7"/>
    </reaction>
</comment>
<name>A0A1Q3EKK0_LENED</name>
<keyword evidence="11" id="KW-0239">DNA-directed DNA polymerase</keyword>
<evidence type="ECO:0000256" key="8">
    <source>
        <dbReference type="ARBA" id="ARBA00022884"/>
    </source>
</evidence>
<keyword evidence="7" id="KW-0460">Magnesium</keyword>
<dbReference type="GO" id="GO:0032196">
    <property type="term" value="P:transposition"/>
    <property type="evidence" value="ECO:0007669"/>
    <property type="project" value="UniProtKB-KW"/>
</dbReference>
<dbReference type="GO" id="GO:0004519">
    <property type="term" value="F:endonuclease activity"/>
    <property type="evidence" value="ECO:0007669"/>
    <property type="project" value="UniProtKB-KW"/>
</dbReference>
<protein>
    <submittedName>
        <fullName evidence="16">Retrotransposon Ty1-copia subclass</fullName>
    </submittedName>
</protein>
<keyword evidence="1" id="KW-0815">Transposition</keyword>
<dbReference type="InterPro" id="IPR036397">
    <property type="entry name" value="RNaseH_sf"/>
</dbReference>
<keyword evidence="2" id="KW-0548">Nucleotidyltransferase</keyword>
<evidence type="ECO:0000256" key="9">
    <source>
        <dbReference type="ARBA" id="ARBA00022908"/>
    </source>
</evidence>
<dbReference type="GO" id="GO:0006310">
    <property type="term" value="P:DNA recombination"/>
    <property type="evidence" value="ECO:0007669"/>
    <property type="project" value="UniProtKB-KW"/>
</dbReference>
<reference evidence="16 17" key="1">
    <citation type="submission" date="2016-08" db="EMBL/GenBank/DDBJ databases">
        <authorList>
            <consortium name="Lentinula edodes genome sequencing consortium"/>
            <person name="Sakamoto Y."/>
            <person name="Nakade K."/>
            <person name="Sato S."/>
            <person name="Yoshida Y."/>
            <person name="Miyazaki K."/>
            <person name="Natsume S."/>
            <person name="Konno N."/>
        </authorList>
    </citation>
    <scope>NUCLEOTIDE SEQUENCE [LARGE SCALE GENOMIC DNA]</scope>
    <source>
        <strain evidence="16 17">NBRC 111202</strain>
    </source>
</reference>